<feature type="region of interest" description="Disordered" evidence="1">
    <location>
        <begin position="1"/>
        <end position="69"/>
    </location>
</feature>
<proteinExistence type="predicted"/>
<name>A0A0G4MKU5_VERLO</name>
<dbReference type="AlphaFoldDB" id="A0A0G4MKU5"/>
<feature type="non-terminal residue" evidence="2">
    <location>
        <position position="1"/>
    </location>
</feature>
<protein>
    <submittedName>
        <fullName evidence="2">Uncharacterized protein</fullName>
    </submittedName>
</protein>
<dbReference type="Proteomes" id="UP000044602">
    <property type="component" value="Unassembled WGS sequence"/>
</dbReference>
<feature type="compositionally biased region" description="Basic residues" evidence="1">
    <location>
        <begin position="40"/>
        <end position="55"/>
    </location>
</feature>
<sequence length="69" mass="7731">PRQGRHAPRPQRPAGLPRLEHAPARARRAQGPRRPDCPRPHHHRDHLPVHRRAAARRCPGDPAGPAEHG</sequence>
<accession>A0A0G4MKU5</accession>
<dbReference type="EMBL" id="CVQH01023179">
    <property type="protein sequence ID" value="CRK34720.1"/>
    <property type="molecule type" value="Genomic_DNA"/>
</dbReference>
<evidence type="ECO:0000313" key="3">
    <source>
        <dbReference type="Proteomes" id="UP000044602"/>
    </source>
</evidence>
<gene>
    <name evidence="2" type="ORF">BN1708_019597</name>
</gene>
<organism evidence="2 3">
    <name type="scientific">Verticillium longisporum</name>
    <name type="common">Verticillium dahliae var. longisporum</name>
    <dbReference type="NCBI Taxonomy" id="100787"/>
    <lineage>
        <taxon>Eukaryota</taxon>
        <taxon>Fungi</taxon>
        <taxon>Dikarya</taxon>
        <taxon>Ascomycota</taxon>
        <taxon>Pezizomycotina</taxon>
        <taxon>Sordariomycetes</taxon>
        <taxon>Hypocreomycetidae</taxon>
        <taxon>Glomerellales</taxon>
        <taxon>Plectosphaerellaceae</taxon>
        <taxon>Verticillium</taxon>
    </lineage>
</organism>
<reference evidence="2 3" key="1">
    <citation type="submission" date="2015-05" db="EMBL/GenBank/DDBJ databases">
        <authorList>
            <person name="Wang D.B."/>
            <person name="Wang M."/>
        </authorList>
    </citation>
    <scope>NUCLEOTIDE SEQUENCE [LARGE SCALE GENOMIC DNA]</scope>
    <source>
        <strain evidence="2">VL1</strain>
    </source>
</reference>
<evidence type="ECO:0000256" key="1">
    <source>
        <dbReference type="SAM" id="MobiDB-lite"/>
    </source>
</evidence>
<evidence type="ECO:0000313" key="2">
    <source>
        <dbReference type="EMBL" id="CRK34720.1"/>
    </source>
</evidence>
<keyword evidence="3" id="KW-1185">Reference proteome</keyword>